<dbReference type="GO" id="GO:0005634">
    <property type="term" value="C:nucleus"/>
    <property type="evidence" value="ECO:0007669"/>
    <property type="project" value="TreeGrafter"/>
</dbReference>
<dbReference type="GO" id="GO:0042393">
    <property type="term" value="F:histone binding"/>
    <property type="evidence" value="ECO:0007669"/>
    <property type="project" value="TreeGrafter"/>
</dbReference>
<dbReference type="GO" id="GO:0045815">
    <property type="term" value="P:transcription initiation-coupled chromatin remodeling"/>
    <property type="evidence" value="ECO:0007669"/>
    <property type="project" value="TreeGrafter"/>
</dbReference>
<feature type="non-terminal residue" evidence="6">
    <location>
        <position position="268"/>
    </location>
</feature>
<feature type="domain" description="ATPase AAA-type core" evidence="5">
    <location>
        <begin position="227"/>
        <end position="266"/>
    </location>
</feature>
<evidence type="ECO:0000313" key="7">
    <source>
        <dbReference type="Proteomes" id="UP000037510"/>
    </source>
</evidence>
<comment type="caution">
    <text evidence="6">The sequence shown here is derived from an EMBL/GenBank/DDBJ whole genome shotgun (WGS) entry which is preliminary data.</text>
</comment>
<organism evidence="6 7">
    <name type="scientific">Operophtera brumata</name>
    <name type="common">Winter moth</name>
    <name type="synonym">Phalaena brumata</name>
    <dbReference type="NCBI Taxonomy" id="104452"/>
    <lineage>
        <taxon>Eukaryota</taxon>
        <taxon>Metazoa</taxon>
        <taxon>Ecdysozoa</taxon>
        <taxon>Arthropoda</taxon>
        <taxon>Hexapoda</taxon>
        <taxon>Insecta</taxon>
        <taxon>Pterygota</taxon>
        <taxon>Neoptera</taxon>
        <taxon>Endopterygota</taxon>
        <taxon>Lepidoptera</taxon>
        <taxon>Glossata</taxon>
        <taxon>Ditrysia</taxon>
        <taxon>Geometroidea</taxon>
        <taxon>Geometridae</taxon>
        <taxon>Larentiinae</taxon>
        <taxon>Operophtera</taxon>
    </lineage>
</organism>
<dbReference type="PANTHER" id="PTHR23069">
    <property type="entry name" value="AAA DOMAIN-CONTAINING"/>
    <property type="match status" value="1"/>
</dbReference>
<feature type="region of interest" description="Disordered" evidence="4">
    <location>
        <begin position="78"/>
        <end position="172"/>
    </location>
</feature>
<gene>
    <name evidence="6" type="ORF">OBRU01_17338</name>
</gene>
<proteinExistence type="inferred from homology"/>
<evidence type="ECO:0000259" key="5">
    <source>
        <dbReference type="Pfam" id="PF00004"/>
    </source>
</evidence>
<dbReference type="Gene3D" id="3.40.50.300">
    <property type="entry name" value="P-loop containing nucleotide triphosphate hydrolases"/>
    <property type="match status" value="1"/>
</dbReference>
<feature type="region of interest" description="Disordered" evidence="4">
    <location>
        <begin position="15"/>
        <end position="35"/>
    </location>
</feature>
<evidence type="ECO:0000256" key="3">
    <source>
        <dbReference type="ARBA" id="ARBA00022840"/>
    </source>
</evidence>
<comment type="similarity">
    <text evidence="1">Belongs to the AAA ATPase family.</text>
</comment>
<evidence type="ECO:0000256" key="2">
    <source>
        <dbReference type="ARBA" id="ARBA00022741"/>
    </source>
</evidence>
<dbReference type="GO" id="GO:0016887">
    <property type="term" value="F:ATP hydrolysis activity"/>
    <property type="evidence" value="ECO:0007669"/>
    <property type="project" value="InterPro"/>
</dbReference>
<sequence>MRVFFAEDNDSANRNVRIRRGPPKNYVEDSEDKPIQENVRRSCRKRKLLHHNFNESWITNELKVKGYPDLYGFLGNSSSDEYTSGDEARGRRKQIVRKPAENKDIKKEDEKNELDEQKNWNEDAVTAQETQPPSTSSDSSDSSDTEENLNVSMKNKTKGRQKCKSADDKKDDRALREIQPVELDGRVRFSAVGGLEEHIKCLREMVLFPLMYPDLFKKFNTRPAKGVLFHGGPGTGKTLLARALANECSLIGGRKVAFFMRKGADCLK</sequence>
<name>A0A0L7L0S2_OPEBR</name>
<protein>
    <submittedName>
        <fullName evidence="6">ATPase family AAA domain-containing protein 2B</fullName>
    </submittedName>
</protein>
<dbReference type="GO" id="GO:0003682">
    <property type="term" value="F:chromatin binding"/>
    <property type="evidence" value="ECO:0007669"/>
    <property type="project" value="TreeGrafter"/>
</dbReference>
<dbReference type="PANTHER" id="PTHR23069:SF0">
    <property type="entry name" value="TAT-BINDING HOMOLOG 7"/>
    <property type="match status" value="1"/>
</dbReference>
<dbReference type="InterPro" id="IPR027417">
    <property type="entry name" value="P-loop_NTPase"/>
</dbReference>
<keyword evidence="3" id="KW-0067">ATP-binding</keyword>
<dbReference type="InterPro" id="IPR003959">
    <property type="entry name" value="ATPase_AAA_core"/>
</dbReference>
<dbReference type="Proteomes" id="UP000037510">
    <property type="component" value="Unassembled WGS sequence"/>
</dbReference>
<dbReference type="Pfam" id="PF00004">
    <property type="entry name" value="AAA"/>
    <property type="match status" value="1"/>
</dbReference>
<dbReference type="InterPro" id="IPR045199">
    <property type="entry name" value="ATAD2-like"/>
</dbReference>
<evidence type="ECO:0000313" key="6">
    <source>
        <dbReference type="EMBL" id="KOB69082.1"/>
    </source>
</evidence>
<evidence type="ECO:0000256" key="4">
    <source>
        <dbReference type="SAM" id="MobiDB-lite"/>
    </source>
</evidence>
<dbReference type="AlphaFoldDB" id="A0A0L7L0S2"/>
<keyword evidence="7" id="KW-1185">Reference proteome</keyword>
<dbReference type="EMBL" id="JTDY01003731">
    <property type="protein sequence ID" value="KOB69082.1"/>
    <property type="molecule type" value="Genomic_DNA"/>
</dbReference>
<dbReference type="GO" id="GO:0006334">
    <property type="term" value="P:nucleosome assembly"/>
    <property type="evidence" value="ECO:0007669"/>
    <property type="project" value="TreeGrafter"/>
</dbReference>
<keyword evidence="2" id="KW-0547">Nucleotide-binding</keyword>
<dbReference type="STRING" id="104452.A0A0L7L0S2"/>
<reference evidence="6 7" key="1">
    <citation type="journal article" date="2015" name="Genome Biol. Evol.">
        <title>The genome of winter moth (Operophtera brumata) provides a genomic perspective on sexual dimorphism and phenology.</title>
        <authorList>
            <person name="Derks M.F."/>
            <person name="Smit S."/>
            <person name="Salis L."/>
            <person name="Schijlen E."/>
            <person name="Bossers A."/>
            <person name="Mateman C."/>
            <person name="Pijl A.S."/>
            <person name="de Ridder D."/>
            <person name="Groenen M.A."/>
            <person name="Visser M.E."/>
            <person name="Megens H.J."/>
        </authorList>
    </citation>
    <scope>NUCLEOTIDE SEQUENCE [LARGE SCALE GENOMIC DNA]</scope>
    <source>
        <strain evidence="6">WM2013NL</strain>
        <tissue evidence="6">Head and thorax</tissue>
    </source>
</reference>
<feature type="compositionally biased region" description="Low complexity" evidence="4">
    <location>
        <begin position="128"/>
        <end position="140"/>
    </location>
</feature>
<dbReference type="GO" id="GO:0005524">
    <property type="term" value="F:ATP binding"/>
    <property type="evidence" value="ECO:0007669"/>
    <property type="project" value="UniProtKB-KW"/>
</dbReference>
<feature type="compositionally biased region" description="Basic and acidic residues" evidence="4">
    <location>
        <begin position="98"/>
        <end position="121"/>
    </location>
</feature>
<dbReference type="SUPFAM" id="SSF52540">
    <property type="entry name" value="P-loop containing nucleoside triphosphate hydrolases"/>
    <property type="match status" value="1"/>
</dbReference>
<evidence type="ECO:0000256" key="1">
    <source>
        <dbReference type="ARBA" id="ARBA00006914"/>
    </source>
</evidence>
<accession>A0A0L7L0S2</accession>
<dbReference type="GO" id="GO:0006337">
    <property type="term" value="P:nucleosome disassembly"/>
    <property type="evidence" value="ECO:0007669"/>
    <property type="project" value="TreeGrafter"/>
</dbReference>